<evidence type="ECO:0000313" key="1">
    <source>
        <dbReference type="EMBL" id="GAH56165.1"/>
    </source>
</evidence>
<name>X1HGH5_9ZZZZ</name>
<dbReference type="AlphaFoldDB" id="X1HGH5"/>
<reference evidence="1" key="1">
    <citation type="journal article" date="2014" name="Front. Microbiol.">
        <title>High frequency of phylogenetically diverse reductive dehalogenase-homologous genes in deep subseafloor sedimentary metagenomes.</title>
        <authorList>
            <person name="Kawai M."/>
            <person name="Futagami T."/>
            <person name="Toyoda A."/>
            <person name="Takaki Y."/>
            <person name="Nishi S."/>
            <person name="Hori S."/>
            <person name="Arai W."/>
            <person name="Tsubouchi T."/>
            <person name="Morono Y."/>
            <person name="Uchiyama I."/>
            <person name="Ito T."/>
            <person name="Fujiyama A."/>
            <person name="Inagaki F."/>
            <person name="Takami H."/>
        </authorList>
    </citation>
    <scope>NUCLEOTIDE SEQUENCE</scope>
    <source>
        <strain evidence="1">Expedition CK06-06</strain>
    </source>
</reference>
<gene>
    <name evidence="1" type="ORF">S03H2_38436</name>
</gene>
<accession>X1HGH5</accession>
<protein>
    <submittedName>
        <fullName evidence="1">Uncharacterized protein</fullName>
    </submittedName>
</protein>
<dbReference type="EMBL" id="BARU01023697">
    <property type="protein sequence ID" value="GAH56165.1"/>
    <property type="molecule type" value="Genomic_DNA"/>
</dbReference>
<proteinExistence type="predicted"/>
<sequence length="43" mass="5007">MKNEKFTTNIEEIKILIKVLLSLRSLDENKLKASVINAKFIEM</sequence>
<organism evidence="1">
    <name type="scientific">marine sediment metagenome</name>
    <dbReference type="NCBI Taxonomy" id="412755"/>
    <lineage>
        <taxon>unclassified sequences</taxon>
        <taxon>metagenomes</taxon>
        <taxon>ecological metagenomes</taxon>
    </lineage>
</organism>
<comment type="caution">
    <text evidence="1">The sequence shown here is derived from an EMBL/GenBank/DDBJ whole genome shotgun (WGS) entry which is preliminary data.</text>
</comment>